<feature type="region of interest" description="Disordered" evidence="1">
    <location>
        <begin position="1"/>
        <end position="37"/>
    </location>
</feature>
<dbReference type="AlphaFoldDB" id="A0A0J1BGU6"/>
<evidence type="ECO:0000313" key="3">
    <source>
        <dbReference type="Proteomes" id="UP000036367"/>
    </source>
</evidence>
<accession>A0A0J1BGU6</accession>
<proteinExistence type="predicted"/>
<gene>
    <name evidence="2" type="ORF">RISK_002378</name>
</gene>
<dbReference type="STRING" id="595434.RISK_002378"/>
<evidence type="ECO:0000313" key="2">
    <source>
        <dbReference type="EMBL" id="KLU05746.1"/>
    </source>
</evidence>
<evidence type="ECO:0000256" key="1">
    <source>
        <dbReference type="SAM" id="MobiDB-lite"/>
    </source>
</evidence>
<organism evidence="2 3">
    <name type="scientific">Rhodopirellula islandica</name>
    <dbReference type="NCBI Taxonomy" id="595434"/>
    <lineage>
        <taxon>Bacteria</taxon>
        <taxon>Pseudomonadati</taxon>
        <taxon>Planctomycetota</taxon>
        <taxon>Planctomycetia</taxon>
        <taxon>Pirellulales</taxon>
        <taxon>Pirellulaceae</taxon>
        <taxon>Rhodopirellula</taxon>
    </lineage>
</organism>
<name>A0A0J1BGU6_RHOIS</name>
<dbReference type="Proteomes" id="UP000036367">
    <property type="component" value="Unassembled WGS sequence"/>
</dbReference>
<sequence length="37" mass="3977">MPVLDPTSPHSPLIPTRSQAPAWERNASQAPPAVSRI</sequence>
<reference evidence="2" key="1">
    <citation type="submission" date="2015-05" db="EMBL/GenBank/DDBJ databases">
        <title>Permanent draft genome of Rhodopirellula islandicus K833.</title>
        <authorList>
            <person name="Kizina J."/>
            <person name="Richter M."/>
            <person name="Glockner F.O."/>
            <person name="Harder J."/>
        </authorList>
    </citation>
    <scope>NUCLEOTIDE SEQUENCE [LARGE SCALE GENOMIC DNA]</scope>
    <source>
        <strain evidence="2">K833</strain>
    </source>
</reference>
<comment type="caution">
    <text evidence="2">The sequence shown here is derived from an EMBL/GenBank/DDBJ whole genome shotgun (WGS) entry which is preliminary data.</text>
</comment>
<dbReference type="EMBL" id="LECT01000017">
    <property type="protein sequence ID" value="KLU05746.1"/>
    <property type="molecule type" value="Genomic_DNA"/>
</dbReference>
<protein>
    <submittedName>
        <fullName evidence="2">Uncharacterized protein</fullName>
    </submittedName>
</protein>
<keyword evidence="3" id="KW-1185">Reference proteome</keyword>